<keyword evidence="1" id="KW-1133">Transmembrane helix</keyword>
<dbReference type="EMBL" id="JBHUMF010000031">
    <property type="protein sequence ID" value="MFD2681798.1"/>
    <property type="molecule type" value="Genomic_DNA"/>
</dbReference>
<accession>A0ABW5RTD7</accession>
<organism evidence="2 3">
    <name type="scientific">Bacillus seohaeanensis</name>
    <dbReference type="NCBI Taxonomy" id="284580"/>
    <lineage>
        <taxon>Bacteria</taxon>
        <taxon>Bacillati</taxon>
        <taxon>Bacillota</taxon>
        <taxon>Bacilli</taxon>
        <taxon>Bacillales</taxon>
        <taxon>Bacillaceae</taxon>
        <taxon>Bacillus</taxon>
    </lineage>
</organism>
<comment type="caution">
    <text evidence="2">The sequence shown here is derived from an EMBL/GenBank/DDBJ whole genome shotgun (WGS) entry which is preliminary data.</text>
</comment>
<sequence length="115" mass="13087">MSHLLNKKRIVVTGIIMVVFLIAIMVLTTPNKDEFNRRVLKENGIVCVDEGRNEGCTKDNQLIWSSSSHFKDVGIFASYEKNFEFENGKQITSRTLGIFSNLFTMKDGKVWGILN</sequence>
<keyword evidence="3" id="KW-1185">Reference proteome</keyword>
<keyword evidence="1" id="KW-0812">Transmembrane</keyword>
<evidence type="ECO:0000256" key="1">
    <source>
        <dbReference type="SAM" id="Phobius"/>
    </source>
</evidence>
<evidence type="ECO:0000313" key="2">
    <source>
        <dbReference type="EMBL" id="MFD2681798.1"/>
    </source>
</evidence>
<dbReference type="RefSeq" id="WP_377936315.1">
    <property type="nucleotide sequence ID" value="NZ_JBHUMF010000031.1"/>
</dbReference>
<feature type="transmembrane region" description="Helical" evidence="1">
    <location>
        <begin position="9"/>
        <end position="28"/>
    </location>
</feature>
<protein>
    <submittedName>
        <fullName evidence="2">Uncharacterized protein</fullName>
    </submittedName>
</protein>
<keyword evidence="1" id="KW-0472">Membrane</keyword>
<dbReference type="Proteomes" id="UP001597506">
    <property type="component" value="Unassembled WGS sequence"/>
</dbReference>
<proteinExistence type="predicted"/>
<name>A0ABW5RTD7_9BACI</name>
<evidence type="ECO:0000313" key="3">
    <source>
        <dbReference type="Proteomes" id="UP001597506"/>
    </source>
</evidence>
<gene>
    <name evidence="2" type="ORF">ACFSUL_13740</name>
</gene>
<reference evidence="3" key="1">
    <citation type="journal article" date="2019" name="Int. J. Syst. Evol. Microbiol.">
        <title>The Global Catalogue of Microorganisms (GCM) 10K type strain sequencing project: providing services to taxonomists for standard genome sequencing and annotation.</title>
        <authorList>
            <consortium name="The Broad Institute Genomics Platform"/>
            <consortium name="The Broad Institute Genome Sequencing Center for Infectious Disease"/>
            <person name="Wu L."/>
            <person name="Ma J."/>
        </authorList>
    </citation>
    <scope>NUCLEOTIDE SEQUENCE [LARGE SCALE GENOMIC DNA]</scope>
    <source>
        <strain evidence="3">KCTC 3913</strain>
    </source>
</reference>